<name>A0ABT7E795_9FIRM</name>
<dbReference type="Gene3D" id="1.20.272.10">
    <property type="match status" value="1"/>
</dbReference>
<comment type="catalytic activity">
    <reaction evidence="8">
        <text>DNA(n) + a 2'-deoxyribonucleoside 5'-triphosphate = DNA(n+1) + diphosphate</text>
        <dbReference type="Rhea" id="RHEA:22508"/>
        <dbReference type="Rhea" id="RHEA-COMP:17339"/>
        <dbReference type="Rhea" id="RHEA-COMP:17340"/>
        <dbReference type="ChEBI" id="CHEBI:33019"/>
        <dbReference type="ChEBI" id="CHEBI:61560"/>
        <dbReference type="ChEBI" id="CHEBI:173112"/>
        <dbReference type="EC" id="2.7.7.7"/>
    </reaction>
</comment>
<organism evidence="11 12">
    <name type="scientific">Romboutsia sedimentorum</name>
    <dbReference type="NCBI Taxonomy" id="1368474"/>
    <lineage>
        <taxon>Bacteria</taxon>
        <taxon>Bacillati</taxon>
        <taxon>Bacillota</taxon>
        <taxon>Clostridia</taxon>
        <taxon>Peptostreptococcales</taxon>
        <taxon>Peptostreptococcaceae</taxon>
        <taxon>Romboutsia</taxon>
    </lineage>
</organism>
<dbReference type="Pfam" id="PF21694">
    <property type="entry name" value="DNA_pol3_delta_C"/>
    <property type="match status" value="1"/>
</dbReference>
<sequence length="347" mass="40227">MNYKDIITNLKNKKFENVYLFYGREYYLIENTIKVFKDSLNEGMIDFNLDIIDGKETALDQLISSIETLPFMDDRKIVVVKDFELLKGKKKNFSDSDEKSLIEHLDNIPESTILVFIVYGDVDKRKSLVKKIDKKGIVFNCDKLSDMDLFKWTKKKFETNDAIIENTQIMYFIDQEGYRDKSSEKTLSDLENEINKISSFVGKQNKVTNEIIDKLSQKKVENDIFKLIDYIGEQNASNAMRILNDMMHEGESVLGIFAMIARQFKVVMQVRQLQVQGHTSKTIAEKLKIHPFVAGKALKQSNNFSDNIIVEILNYILESDYKIKNGLVRDTLALEILVSKYCQRKIS</sequence>
<dbReference type="SUPFAM" id="SSF52540">
    <property type="entry name" value="P-loop containing nucleoside triphosphate hydrolases"/>
    <property type="match status" value="1"/>
</dbReference>
<feature type="domain" description="DNA polymerase III delta N-terminal" evidence="9">
    <location>
        <begin position="19"/>
        <end position="141"/>
    </location>
</feature>
<dbReference type="EMBL" id="JASKYM010000001">
    <property type="protein sequence ID" value="MDK2562800.1"/>
    <property type="molecule type" value="Genomic_DNA"/>
</dbReference>
<evidence type="ECO:0000256" key="2">
    <source>
        <dbReference type="ARBA" id="ARBA00017703"/>
    </source>
</evidence>
<dbReference type="Pfam" id="PF06144">
    <property type="entry name" value="DNA_pol3_delta"/>
    <property type="match status" value="1"/>
</dbReference>
<dbReference type="SUPFAM" id="SSF48019">
    <property type="entry name" value="post-AAA+ oligomerization domain-like"/>
    <property type="match status" value="1"/>
</dbReference>
<proteinExistence type="inferred from homology"/>
<evidence type="ECO:0000256" key="5">
    <source>
        <dbReference type="ARBA" id="ARBA00022705"/>
    </source>
</evidence>
<keyword evidence="5" id="KW-0235">DNA replication</keyword>
<dbReference type="InterPro" id="IPR008921">
    <property type="entry name" value="DNA_pol3_clamp-load_cplx_C"/>
</dbReference>
<keyword evidence="4 11" id="KW-0548">Nucleotidyltransferase</keyword>
<dbReference type="EC" id="2.7.7.7" evidence="1"/>
<evidence type="ECO:0000256" key="4">
    <source>
        <dbReference type="ARBA" id="ARBA00022695"/>
    </source>
</evidence>
<evidence type="ECO:0000256" key="7">
    <source>
        <dbReference type="ARBA" id="ARBA00034754"/>
    </source>
</evidence>
<gene>
    <name evidence="11" type="primary">holA</name>
    <name evidence="11" type="ORF">QOZ84_04495</name>
</gene>
<dbReference type="Gene3D" id="3.40.50.300">
    <property type="entry name" value="P-loop containing nucleotide triphosphate hydrolases"/>
    <property type="match status" value="1"/>
</dbReference>
<dbReference type="NCBIfam" id="TIGR01128">
    <property type="entry name" value="holA"/>
    <property type="match status" value="1"/>
</dbReference>
<reference evidence="11 12" key="1">
    <citation type="submission" date="2023-05" db="EMBL/GenBank/DDBJ databases">
        <title>Rombocin, a short stable natural nisin variant, displays selective antimicrobial activity against Listeria monocytogenes and employs dual mode of action to kill target bacterial strains.</title>
        <authorList>
            <person name="Wambui J."/>
            <person name="Stephan R."/>
            <person name="Kuipers O.P."/>
        </authorList>
    </citation>
    <scope>NUCLEOTIDE SEQUENCE [LARGE SCALE GENOMIC DNA]</scope>
    <source>
        <strain evidence="11 12">RC002</strain>
    </source>
</reference>
<feature type="domain" description="DNA polymerase III delta subunit-like C-terminal" evidence="10">
    <location>
        <begin position="221"/>
        <end position="341"/>
    </location>
</feature>
<dbReference type="InterPro" id="IPR005790">
    <property type="entry name" value="DNA_polIII_delta"/>
</dbReference>
<dbReference type="Proteomes" id="UP001301012">
    <property type="component" value="Unassembled WGS sequence"/>
</dbReference>
<evidence type="ECO:0000259" key="10">
    <source>
        <dbReference type="Pfam" id="PF21694"/>
    </source>
</evidence>
<comment type="caution">
    <text evidence="11">The sequence shown here is derived from an EMBL/GenBank/DDBJ whole genome shotgun (WGS) entry which is preliminary data.</text>
</comment>
<dbReference type="InterPro" id="IPR048466">
    <property type="entry name" value="DNA_pol3_delta-like_C"/>
</dbReference>
<evidence type="ECO:0000313" key="12">
    <source>
        <dbReference type="Proteomes" id="UP001301012"/>
    </source>
</evidence>
<dbReference type="PANTHER" id="PTHR34388:SF1">
    <property type="entry name" value="DNA POLYMERASE III SUBUNIT DELTA"/>
    <property type="match status" value="1"/>
</dbReference>
<evidence type="ECO:0000313" key="11">
    <source>
        <dbReference type="EMBL" id="MDK2562800.1"/>
    </source>
</evidence>
<evidence type="ECO:0000256" key="3">
    <source>
        <dbReference type="ARBA" id="ARBA00022679"/>
    </source>
</evidence>
<dbReference type="Gene3D" id="1.10.8.60">
    <property type="match status" value="1"/>
</dbReference>
<dbReference type="GO" id="GO:0003887">
    <property type="term" value="F:DNA-directed DNA polymerase activity"/>
    <property type="evidence" value="ECO:0007669"/>
    <property type="project" value="UniProtKB-EC"/>
</dbReference>
<protein>
    <recommendedName>
        <fullName evidence="2">DNA polymerase III subunit delta</fullName>
        <ecNumber evidence="1">2.7.7.7</ecNumber>
    </recommendedName>
</protein>
<comment type="similarity">
    <text evidence="7">Belongs to the DNA polymerase HolA subunit family.</text>
</comment>
<keyword evidence="12" id="KW-1185">Reference proteome</keyword>
<keyword evidence="6" id="KW-0239">DNA-directed DNA polymerase</keyword>
<keyword evidence="3 11" id="KW-0808">Transferase</keyword>
<dbReference type="InterPro" id="IPR010372">
    <property type="entry name" value="DNA_pol3_delta_N"/>
</dbReference>
<dbReference type="PANTHER" id="PTHR34388">
    <property type="entry name" value="DNA POLYMERASE III SUBUNIT DELTA"/>
    <property type="match status" value="1"/>
</dbReference>
<accession>A0ABT7E795</accession>
<dbReference type="InterPro" id="IPR027417">
    <property type="entry name" value="P-loop_NTPase"/>
</dbReference>
<evidence type="ECO:0000259" key="9">
    <source>
        <dbReference type="Pfam" id="PF06144"/>
    </source>
</evidence>
<dbReference type="RefSeq" id="WP_284131759.1">
    <property type="nucleotide sequence ID" value="NZ_JASKYM010000001.1"/>
</dbReference>
<evidence type="ECO:0000256" key="8">
    <source>
        <dbReference type="ARBA" id="ARBA00049244"/>
    </source>
</evidence>
<evidence type="ECO:0000256" key="1">
    <source>
        <dbReference type="ARBA" id="ARBA00012417"/>
    </source>
</evidence>
<evidence type="ECO:0000256" key="6">
    <source>
        <dbReference type="ARBA" id="ARBA00022932"/>
    </source>
</evidence>